<protein>
    <submittedName>
        <fullName evidence="11">Aquaporin AQPAe.a</fullName>
    </submittedName>
</protein>
<dbReference type="InterPro" id="IPR000425">
    <property type="entry name" value="MIP"/>
</dbReference>
<feature type="transmembrane region" description="Helical" evidence="10">
    <location>
        <begin position="98"/>
        <end position="119"/>
    </location>
</feature>
<keyword evidence="8 10" id="KW-0472">Membrane</keyword>
<evidence type="ECO:0000256" key="6">
    <source>
        <dbReference type="ARBA" id="ARBA00022989"/>
    </source>
</evidence>
<feature type="transmembrane region" description="Helical" evidence="10">
    <location>
        <begin position="21"/>
        <end position="44"/>
    </location>
</feature>
<dbReference type="PROSITE" id="PS00221">
    <property type="entry name" value="MIP"/>
    <property type="match status" value="1"/>
</dbReference>
<keyword evidence="5 9" id="KW-0812">Transmembrane</keyword>
<dbReference type="Gene3D" id="1.20.1080.10">
    <property type="entry name" value="Glycerol uptake facilitator protein"/>
    <property type="match status" value="1"/>
</dbReference>
<dbReference type="CDD" id="cd00333">
    <property type="entry name" value="MIP"/>
    <property type="match status" value="1"/>
</dbReference>
<evidence type="ECO:0000256" key="7">
    <source>
        <dbReference type="ARBA" id="ARBA00023016"/>
    </source>
</evidence>
<accession>A0A9X6RLK1</accession>
<proteinExistence type="inferred from homology"/>
<dbReference type="PANTHER" id="PTHR19139:SF199">
    <property type="entry name" value="MIP17260P"/>
    <property type="match status" value="1"/>
</dbReference>
<evidence type="ECO:0000256" key="3">
    <source>
        <dbReference type="ARBA" id="ARBA00022448"/>
    </source>
</evidence>
<dbReference type="Pfam" id="PF00230">
    <property type="entry name" value="MIP"/>
    <property type="match status" value="1"/>
</dbReference>
<feature type="transmembrane region" description="Helical" evidence="10">
    <location>
        <begin position="56"/>
        <end position="77"/>
    </location>
</feature>
<dbReference type="PANTHER" id="PTHR19139">
    <property type="entry name" value="AQUAPORIN TRANSPORTER"/>
    <property type="match status" value="1"/>
</dbReference>
<dbReference type="InterPro" id="IPR023271">
    <property type="entry name" value="Aquaporin-like"/>
</dbReference>
<comment type="caution">
    <text evidence="11">The sequence shown here is derived from an EMBL/GenBank/DDBJ whole genome shotgun (WGS) entry which is preliminary data.</text>
</comment>
<comment type="similarity">
    <text evidence="2 9">Belongs to the MIP/aquaporin (TC 1.A.8) family.</text>
</comment>
<feature type="transmembrane region" description="Helical" evidence="10">
    <location>
        <begin position="180"/>
        <end position="199"/>
    </location>
</feature>
<dbReference type="SUPFAM" id="SSF81338">
    <property type="entry name" value="Aquaporin-like"/>
    <property type="match status" value="1"/>
</dbReference>
<dbReference type="GO" id="GO:0015250">
    <property type="term" value="F:water channel activity"/>
    <property type="evidence" value="ECO:0007669"/>
    <property type="project" value="TreeGrafter"/>
</dbReference>
<dbReference type="PRINTS" id="PR00783">
    <property type="entry name" value="MINTRINSICP"/>
</dbReference>
<comment type="subcellular location">
    <subcellularLocation>
        <location evidence="1">Cell membrane</location>
        <topology evidence="1">Multi-pass membrane protein</topology>
    </subcellularLocation>
</comment>
<evidence type="ECO:0000313" key="12">
    <source>
        <dbReference type="Proteomes" id="UP000192578"/>
    </source>
</evidence>
<keyword evidence="3 9" id="KW-0813">Transport</keyword>
<keyword evidence="6 10" id="KW-1133">Transmembrane helix</keyword>
<feature type="transmembrane region" description="Helical" evidence="10">
    <location>
        <begin position="224"/>
        <end position="243"/>
    </location>
</feature>
<dbReference type="OrthoDB" id="3222at2759"/>
<dbReference type="EMBL" id="MTYJ01000250">
    <property type="protein sequence ID" value="OWA52070.1"/>
    <property type="molecule type" value="Genomic_DNA"/>
</dbReference>
<evidence type="ECO:0000313" key="11">
    <source>
        <dbReference type="EMBL" id="OWA52070.1"/>
    </source>
</evidence>
<reference evidence="12" key="1">
    <citation type="submission" date="2017-01" db="EMBL/GenBank/DDBJ databases">
        <title>Comparative genomics of anhydrobiosis in the tardigrade Hypsibius dujardini.</title>
        <authorList>
            <person name="Yoshida Y."/>
            <person name="Koutsovoulos G."/>
            <person name="Laetsch D."/>
            <person name="Stevens L."/>
            <person name="Kumar S."/>
            <person name="Horikawa D."/>
            <person name="Ishino K."/>
            <person name="Komine S."/>
            <person name="Tomita M."/>
            <person name="Blaxter M."/>
            <person name="Arakawa K."/>
        </authorList>
    </citation>
    <scope>NUCLEOTIDE SEQUENCE [LARGE SCALE GENOMIC DNA]</scope>
    <source>
        <strain evidence="12">Z151</strain>
    </source>
</reference>
<dbReference type="InterPro" id="IPR022357">
    <property type="entry name" value="MIP_CS"/>
</dbReference>
<dbReference type="Proteomes" id="UP000192578">
    <property type="component" value="Unassembled WGS sequence"/>
</dbReference>
<keyword evidence="12" id="KW-1185">Reference proteome</keyword>
<keyword evidence="4" id="KW-1003">Cell membrane</keyword>
<evidence type="ECO:0000256" key="9">
    <source>
        <dbReference type="RuleBase" id="RU000477"/>
    </source>
</evidence>
<dbReference type="NCBIfam" id="TIGR00861">
    <property type="entry name" value="MIP"/>
    <property type="match status" value="1"/>
</dbReference>
<organism evidence="11 12">
    <name type="scientific">Hypsibius exemplaris</name>
    <name type="common">Freshwater tardigrade</name>
    <dbReference type="NCBI Taxonomy" id="2072580"/>
    <lineage>
        <taxon>Eukaryota</taxon>
        <taxon>Metazoa</taxon>
        <taxon>Ecdysozoa</taxon>
        <taxon>Tardigrada</taxon>
        <taxon>Eutardigrada</taxon>
        <taxon>Parachela</taxon>
        <taxon>Hypsibioidea</taxon>
        <taxon>Hypsibiidae</taxon>
        <taxon>Hypsibius</taxon>
    </lineage>
</organism>
<feature type="transmembrane region" description="Helical" evidence="10">
    <location>
        <begin position="149"/>
        <end position="168"/>
    </location>
</feature>
<gene>
    <name evidence="11" type="ORF">BV898_16533</name>
</gene>
<evidence type="ECO:0000256" key="5">
    <source>
        <dbReference type="ARBA" id="ARBA00022692"/>
    </source>
</evidence>
<keyword evidence="7" id="KW-0346">Stress response</keyword>
<dbReference type="InterPro" id="IPR034294">
    <property type="entry name" value="Aquaporin_transptr"/>
</dbReference>
<evidence type="ECO:0000256" key="10">
    <source>
        <dbReference type="SAM" id="Phobius"/>
    </source>
</evidence>
<evidence type="ECO:0000256" key="2">
    <source>
        <dbReference type="ARBA" id="ARBA00006175"/>
    </source>
</evidence>
<sequence length="278" mass="29106">MWLINPRSSIEDLGKISFWKALAAEFIGTGFLVFVGCGAAVTSAPSQGTDAFVTRVALTFGLTVATMVWCICGVSGGHINPAVTVAFLVTRKISLIRGLLYMAFQCSGAVAGAALLFAVSTTEIAGGGFGCNGIRAKDGTTFIVTGTQAVLIEALITFVLIFTVFATCDSKRGDLKGSGPLQIGIAVLICHLAVIPLTGSSMNPARSLGPAVIRGDQCWNDHHVYWIGPMIGGAVAGLMYDLIFAADSSLRKLGDCLSGDDYDAEDDRDNDTKRAGRV</sequence>
<evidence type="ECO:0000256" key="1">
    <source>
        <dbReference type="ARBA" id="ARBA00004651"/>
    </source>
</evidence>
<evidence type="ECO:0000256" key="8">
    <source>
        <dbReference type="ARBA" id="ARBA00023136"/>
    </source>
</evidence>
<dbReference type="AlphaFoldDB" id="A0A9X6RLK1"/>
<dbReference type="GO" id="GO:0005886">
    <property type="term" value="C:plasma membrane"/>
    <property type="evidence" value="ECO:0007669"/>
    <property type="project" value="UniProtKB-SubCell"/>
</dbReference>
<evidence type="ECO:0000256" key="4">
    <source>
        <dbReference type="ARBA" id="ARBA00022475"/>
    </source>
</evidence>
<name>A0A9X6RLK1_HYPEX</name>